<gene>
    <name evidence="2" type="ORF">HPB48_011153</name>
</gene>
<sequence>MAADKNICVACSRKLTSKQKSLRFTSCGKRAHSKCIAWPDEELQLLRSGQIELSCCACNEQRKPSDNIVPTEGAPSVASPRDEEPFTPQPGDLDGHFGGLRELLLNAFQGISLLTDEVNTLRQESARLQREAAKNSSLQAAAISSLQDEVRALLSHLGRRKPQYPPLAPAMGDKATEAALTRAPPSVDTRKNLCASENASSPVSLLPATTNWASSAKERPGDTRRPVREVAVGANTSSAITSVPRRPARKALFVSRLHPDTSVPDVLGLVNSVVTDESAGCTRRKSKYPSYASFVCVFPNLRIARTYPGRLL</sequence>
<dbReference type="EMBL" id="JABSTR010000002">
    <property type="protein sequence ID" value="KAH9364831.1"/>
    <property type="molecule type" value="Genomic_DNA"/>
</dbReference>
<reference evidence="2 3" key="1">
    <citation type="journal article" date="2020" name="Cell">
        <title>Large-Scale Comparative Analyses of Tick Genomes Elucidate Their Genetic Diversity and Vector Capacities.</title>
        <authorList>
            <consortium name="Tick Genome and Microbiome Consortium (TIGMIC)"/>
            <person name="Jia N."/>
            <person name="Wang J."/>
            <person name="Shi W."/>
            <person name="Du L."/>
            <person name="Sun Y."/>
            <person name="Zhan W."/>
            <person name="Jiang J.F."/>
            <person name="Wang Q."/>
            <person name="Zhang B."/>
            <person name="Ji P."/>
            <person name="Bell-Sakyi L."/>
            <person name="Cui X.M."/>
            <person name="Yuan T.T."/>
            <person name="Jiang B.G."/>
            <person name="Yang W.F."/>
            <person name="Lam T.T."/>
            <person name="Chang Q.C."/>
            <person name="Ding S.J."/>
            <person name="Wang X.J."/>
            <person name="Zhu J.G."/>
            <person name="Ruan X.D."/>
            <person name="Zhao L."/>
            <person name="Wei J.T."/>
            <person name="Ye R.Z."/>
            <person name="Que T.C."/>
            <person name="Du C.H."/>
            <person name="Zhou Y.H."/>
            <person name="Cheng J.X."/>
            <person name="Dai P.F."/>
            <person name="Guo W.B."/>
            <person name="Han X.H."/>
            <person name="Huang E.J."/>
            <person name="Li L.F."/>
            <person name="Wei W."/>
            <person name="Gao Y.C."/>
            <person name="Liu J.Z."/>
            <person name="Shao H.Z."/>
            <person name="Wang X."/>
            <person name="Wang C.C."/>
            <person name="Yang T.C."/>
            <person name="Huo Q.B."/>
            <person name="Li W."/>
            <person name="Chen H.Y."/>
            <person name="Chen S.E."/>
            <person name="Zhou L.G."/>
            <person name="Ni X.B."/>
            <person name="Tian J.H."/>
            <person name="Sheng Y."/>
            <person name="Liu T."/>
            <person name="Pan Y.S."/>
            <person name="Xia L.Y."/>
            <person name="Li J."/>
            <person name="Zhao F."/>
            <person name="Cao W.C."/>
        </authorList>
    </citation>
    <scope>NUCLEOTIDE SEQUENCE [LARGE SCALE GENOMIC DNA]</scope>
    <source>
        <strain evidence="2">HaeL-2018</strain>
    </source>
</reference>
<dbReference type="AlphaFoldDB" id="A0A9J6FPW8"/>
<evidence type="ECO:0000313" key="2">
    <source>
        <dbReference type="EMBL" id="KAH9364831.1"/>
    </source>
</evidence>
<evidence type="ECO:0000256" key="1">
    <source>
        <dbReference type="SAM" id="MobiDB-lite"/>
    </source>
</evidence>
<dbReference type="Proteomes" id="UP000821853">
    <property type="component" value="Chromosome 10"/>
</dbReference>
<comment type="caution">
    <text evidence="2">The sequence shown here is derived from an EMBL/GenBank/DDBJ whole genome shotgun (WGS) entry which is preliminary data.</text>
</comment>
<dbReference type="VEuPathDB" id="VectorBase:HLOH_055229"/>
<evidence type="ECO:0000313" key="3">
    <source>
        <dbReference type="Proteomes" id="UP000821853"/>
    </source>
</evidence>
<organism evidence="2 3">
    <name type="scientific">Haemaphysalis longicornis</name>
    <name type="common">Bush tick</name>
    <dbReference type="NCBI Taxonomy" id="44386"/>
    <lineage>
        <taxon>Eukaryota</taxon>
        <taxon>Metazoa</taxon>
        <taxon>Ecdysozoa</taxon>
        <taxon>Arthropoda</taxon>
        <taxon>Chelicerata</taxon>
        <taxon>Arachnida</taxon>
        <taxon>Acari</taxon>
        <taxon>Parasitiformes</taxon>
        <taxon>Ixodida</taxon>
        <taxon>Ixodoidea</taxon>
        <taxon>Ixodidae</taxon>
        <taxon>Haemaphysalinae</taxon>
        <taxon>Haemaphysalis</taxon>
    </lineage>
</organism>
<dbReference type="OrthoDB" id="6779764at2759"/>
<feature type="region of interest" description="Disordered" evidence="1">
    <location>
        <begin position="67"/>
        <end position="88"/>
    </location>
</feature>
<keyword evidence="3" id="KW-1185">Reference proteome</keyword>
<name>A0A9J6FPW8_HAELO</name>
<protein>
    <submittedName>
        <fullName evidence="2">Uncharacterized protein</fullName>
    </submittedName>
</protein>
<accession>A0A9J6FPW8</accession>
<dbReference type="OMA" id="KNICVAC"/>
<proteinExistence type="predicted"/>